<dbReference type="Proteomes" id="UP000663844">
    <property type="component" value="Unassembled WGS sequence"/>
</dbReference>
<evidence type="ECO:0000256" key="1">
    <source>
        <dbReference type="SAM" id="MobiDB-lite"/>
    </source>
</evidence>
<reference evidence="2" key="1">
    <citation type="submission" date="2021-02" db="EMBL/GenBank/DDBJ databases">
        <authorList>
            <person name="Nowell W R."/>
        </authorList>
    </citation>
    <scope>NUCLEOTIDE SEQUENCE</scope>
</reference>
<dbReference type="EMBL" id="CAJOAZ010009174">
    <property type="protein sequence ID" value="CAF4198567.1"/>
    <property type="molecule type" value="Genomic_DNA"/>
</dbReference>
<evidence type="ECO:0000313" key="3">
    <source>
        <dbReference type="Proteomes" id="UP000663844"/>
    </source>
</evidence>
<gene>
    <name evidence="2" type="ORF">OXD698_LOCUS40707</name>
</gene>
<evidence type="ECO:0000313" key="2">
    <source>
        <dbReference type="EMBL" id="CAF4198567.1"/>
    </source>
</evidence>
<comment type="caution">
    <text evidence="2">The sequence shown here is derived from an EMBL/GenBank/DDBJ whole genome shotgun (WGS) entry which is preliminary data.</text>
</comment>
<dbReference type="AlphaFoldDB" id="A0A820BBA3"/>
<name>A0A820BBA3_9BILA</name>
<proteinExistence type="predicted"/>
<feature type="region of interest" description="Disordered" evidence="1">
    <location>
        <begin position="24"/>
        <end position="56"/>
    </location>
</feature>
<feature type="non-terminal residue" evidence="2">
    <location>
        <position position="1"/>
    </location>
</feature>
<sequence>IHSMAYQLQYQAASNLKQPNSGAVIPSAGAAGAGGGGGGTGGGGTTTTTTRPVIKD</sequence>
<feature type="compositionally biased region" description="Gly residues" evidence="1">
    <location>
        <begin position="31"/>
        <end position="45"/>
    </location>
</feature>
<organism evidence="2 3">
    <name type="scientific">Adineta steineri</name>
    <dbReference type="NCBI Taxonomy" id="433720"/>
    <lineage>
        <taxon>Eukaryota</taxon>
        <taxon>Metazoa</taxon>
        <taxon>Spiralia</taxon>
        <taxon>Gnathifera</taxon>
        <taxon>Rotifera</taxon>
        <taxon>Eurotatoria</taxon>
        <taxon>Bdelloidea</taxon>
        <taxon>Adinetida</taxon>
        <taxon>Adinetidae</taxon>
        <taxon>Adineta</taxon>
    </lineage>
</organism>
<protein>
    <submittedName>
        <fullName evidence="2">Uncharacterized protein</fullName>
    </submittedName>
</protein>
<accession>A0A820BBA3</accession>